<proteinExistence type="predicted"/>
<organism evidence="1 2">
    <name type="scientific">Methylobacterium brachiatum</name>
    <dbReference type="NCBI Taxonomy" id="269660"/>
    <lineage>
        <taxon>Bacteria</taxon>
        <taxon>Pseudomonadati</taxon>
        <taxon>Pseudomonadota</taxon>
        <taxon>Alphaproteobacteria</taxon>
        <taxon>Hyphomicrobiales</taxon>
        <taxon>Methylobacteriaceae</taxon>
        <taxon>Methylobacterium</taxon>
    </lineage>
</organism>
<dbReference type="GeneID" id="90833244"/>
<name>A0AAJ1TP16_9HYPH</name>
<reference evidence="1" key="1">
    <citation type="submission" date="2023-07" db="EMBL/GenBank/DDBJ databases">
        <title>Genomic Encyclopedia of Type Strains, Phase IV (KMG-IV): sequencing the most valuable type-strain genomes for metagenomic binning, comparative biology and taxonomic classification.</title>
        <authorList>
            <person name="Goeker M."/>
        </authorList>
    </citation>
    <scope>NUCLEOTIDE SEQUENCE</scope>
    <source>
        <strain evidence="1">DSM 19569</strain>
    </source>
</reference>
<gene>
    <name evidence="1" type="ORF">QO001_003255</name>
</gene>
<comment type="caution">
    <text evidence="1">The sequence shown here is derived from an EMBL/GenBank/DDBJ whole genome shotgun (WGS) entry which is preliminary data.</text>
</comment>
<dbReference type="RefSeq" id="WP_091863341.1">
    <property type="nucleotide sequence ID" value="NZ_CP033231.1"/>
</dbReference>
<protein>
    <submittedName>
        <fullName evidence="1">Uncharacterized protein</fullName>
    </submittedName>
</protein>
<dbReference type="Proteomes" id="UP001223420">
    <property type="component" value="Unassembled WGS sequence"/>
</dbReference>
<sequence length="106" mass="11950">MSAQNAIAILDSMFDLFKQMGGGIALDLQWLEITRRLQLVRREVAWSADMAFVAAKLKAHAAHYAATYRPHEGSERIRTANTEKLDKVVEQYSILRAHLEQQVPAA</sequence>
<evidence type="ECO:0000313" key="2">
    <source>
        <dbReference type="Proteomes" id="UP001223420"/>
    </source>
</evidence>
<dbReference type="EMBL" id="JAUSWL010000005">
    <property type="protein sequence ID" value="MDQ0544321.1"/>
    <property type="molecule type" value="Genomic_DNA"/>
</dbReference>
<dbReference type="AlphaFoldDB" id="A0AAJ1TP16"/>
<accession>A0AAJ1TP16</accession>
<evidence type="ECO:0000313" key="1">
    <source>
        <dbReference type="EMBL" id="MDQ0544321.1"/>
    </source>
</evidence>